<evidence type="ECO:0000313" key="2">
    <source>
        <dbReference type="EMBL" id="MFC3003336.1"/>
    </source>
</evidence>
<dbReference type="Proteomes" id="UP001595420">
    <property type="component" value="Unassembled WGS sequence"/>
</dbReference>
<keyword evidence="3" id="KW-1185">Reference proteome</keyword>
<feature type="transmembrane region" description="Helical" evidence="1">
    <location>
        <begin position="41"/>
        <end position="59"/>
    </location>
</feature>
<dbReference type="EMBL" id="JBHRSB010000011">
    <property type="protein sequence ID" value="MFC3003336.1"/>
    <property type="molecule type" value="Genomic_DNA"/>
</dbReference>
<organism evidence="2 3">
    <name type="scientific">Falsiroseomonas tokyonensis</name>
    <dbReference type="NCBI Taxonomy" id="430521"/>
    <lineage>
        <taxon>Bacteria</taxon>
        <taxon>Pseudomonadati</taxon>
        <taxon>Pseudomonadota</taxon>
        <taxon>Alphaproteobacteria</taxon>
        <taxon>Acetobacterales</taxon>
        <taxon>Roseomonadaceae</taxon>
        <taxon>Falsiroseomonas</taxon>
    </lineage>
</organism>
<reference evidence="3" key="1">
    <citation type="journal article" date="2019" name="Int. J. Syst. Evol. Microbiol.">
        <title>The Global Catalogue of Microorganisms (GCM) 10K type strain sequencing project: providing services to taxonomists for standard genome sequencing and annotation.</title>
        <authorList>
            <consortium name="The Broad Institute Genomics Platform"/>
            <consortium name="The Broad Institute Genome Sequencing Center for Infectious Disease"/>
            <person name="Wu L."/>
            <person name="Ma J."/>
        </authorList>
    </citation>
    <scope>NUCLEOTIDE SEQUENCE [LARGE SCALE GENOMIC DNA]</scope>
    <source>
        <strain evidence="3">CGMCC 1.16855</strain>
    </source>
</reference>
<evidence type="ECO:0008006" key="4">
    <source>
        <dbReference type="Google" id="ProtNLM"/>
    </source>
</evidence>
<keyword evidence="1" id="KW-1133">Transmembrane helix</keyword>
<feature type="transmembrane region" description="Helical" evidence="1">
    <location>
        <begin position="66"/>
        <end position="88"/>
    </location>
</feature>
<protein>
    <recommendedName>
        <fullName evidence="4">Phage holin family protein</fullName>
    </recommendedName>
</protein>
<accession>A0ABV7C2D7</accession>
<feature type="transmembrane region" description="Helical" evidence="1">
    <location>
        <begin position="142"/>
        <end position="163"/>
    </location>
</feature>
<comment type="caution">
    <text evidence="2">The sequence shown here is derived from an EMBL/GenBank/DDBJ whole genome shotgun (WGS) entry which is preliminary data.</text>
</comment>
<gene>
    <name evidence="2" type="ORF">ACFOD3_25800</name>
</gene>
<evidence type="ECO:0000313" key="3">
    <source>
        <dbReference type="Proteomes" id="UP001595420"/>
    </source>
</evidence>
<keyword evidence="1" id="KW-0812">Transmembrane</keyword>
<dbReference type="RefSeq" id="WP_216839789.1">
    <property type="nucleotide sequence ID" value="NZ_JAFNJS010000011.1"/>
</dbReference>
<proteinExistence type="predicted"/>
<sequence length="164" mass="16715">MADEVPNQQLIFAKEALRQAEIRLQSQATALAAVETRAGALIGWAMAGVAAAIAALLTLTTSMALGIGAAVFLAGLVASIVAALQVLLPGSWDVPGNKPADLEPGAAMAEAVLLRWVTDGLGAGIDSNSDRLATASRSLRWAYSYFAVTPIIAAVAFALVALAS</sequence>
<keyword evidence="1" id="KW-0472">Membrane</keyword>
<evidence type="ECO:0000256" key="1">
    <source>
        <dbReference type="SAM" id="Phobius"/>
    </source>
</evidence>
<name>A0ABV7C2D7_9PROT</name>